<dbReference type="AlphaFoldDB" id="A0A0C9TL69"/>
<dbReference type="EMBL" id="KN837258">
    <property type="protein sequence ID" value="KIJ30583.1"/>
    <property type="molecule type" value="Genomic_DNA"/>
</dbReference>
<dbReference type="Proteomes" id="UP000054279">
    <property type="component" value="Unassembled WGS sequence"/>
</dbReference>
<dbReference type="HOGENOM" id="CLU_568789_0_0_1"/>
<evidence type="ECO:0000313" key="2">
    <source>
        <dbReference type="Proteomes" id="UP000054279"/>
    </source>
</evidence>
<evidence type="ECO:0000313" key="1">
    <source>
        <dbReference type="EMBL" id="KIJ30583.1"/>
    </source>
</evidence>
<gene>
    <name evidence="1" type="ORF">M422DRAFT_267831</name>
</gene>
<accession>A0A0C9TL69</accession>
<evidence type="ECO:0008006" key="3">
    <source>
        <dbReference type="Google" id="ProtNLM"/>
    </source>
</evidence>
<sequence length="471" mass="53615">MQGLLNLAEELIEHIILEIYSPRDLLYLAVTCRAFARRLIPYHLQFRILRVNMGKHSPQLPWEHLMEQPRFILSRYRKVEILSSRNDIGLSLPFCILPVPLEFYTNRGMLTADAEETISAALPVIIQMSNLVSFTSTCTIHLLSLLRILSSSAPNLTFLELHSDPYSSEATGAELTFTSPPWRPFHNLKELRLYEFDDHLSKEVCMELTVITPNIICLEIHAETDGSISLEDSIHGKYSIDELEDATAVVFSFFKRHPKISKLALHLQRNNALSFTQMLNPDVLPGLCKFATTRPIQTIISSSLASQLTHVCCIFEAESLKHLRAMDNITECVAHLDDTINSRNFLQKDPKKIQKLIIDEIDPHLDTIGCIPNFVEVIWDLSSLTHLAGVIHVDQISEDISIPGKLHEELATIPALTHIGRPLDHSLTFRGVSRRSRREYNKLGSVSLFFRKEGQLDNVIEWIKIWKSIDT</sequence>
<proteinExistence type="predicted"/>
<organism evidence="1 2">
    <name type="scientific">Sphaerobolus stellatus (strain SS14)</name>
    <dbReference type="NCBI Taxonomy" id="990650"/>
    <lineage>
        <taxon>Eukaryota</taxon>
        <taxon>Fungi</taxon>
        <taxon>Dikarya</taxon>
        <taxon>Basidiomycota</taxon>
        <taxon>Agaricomycotina</taxon>
        <taxon>Agaricomycetes</taxon>
        <taxon>Phallomycetidae</taxon>
        <taxon>Geastrales</taxon>
        <taxon>Sphaerobolaceae</taxon>
        <taxon>Sphaerobolus</taxon>
    </lineage>
</organism>
<name>A0A0C9TL69_SPHS4</name>
<protein>
    <recommendedName>
        <fullName evidence="3">F-box domain-containing protein</fullName>
    </recommendedName>
</protein>
<keyword evidence="2" id="KW-1185">Reference proteome</keyword>
<reference evidence="1 2" key="1">
    <citation type="submission" date="2014-06" db="EMBL/GenBank/DDBJ databases">
        <title>Evolutionary Origins and Diversification of the Mycorrhizal Mutualists.</title>
        <authorList>
            <consortium name="DOE Joint Genome Institute"/>
            <consortium name="Mycorrhizal Genomics Consortium"/>
            <person name="Kohler A."/>
            <person name="Kuo A."/>
            <person name="Nagy L.G."/>
            <person name="Floudas D."/>
            <person name="Copeland A."/>
            <person name="Barry K.W."/>
            <person name="Cichocki N."/>
            <person name="Veneault-Fourrey C."/>
            <person name="LaButti K."/>
            <person name="Lindquist E.A."/>
            <person name="Lipzen A."/>
            <person name="Lundell T."/>
            <person name="Morin E."/>
            <person name="Murat C."/>
            <person name="Riley R."/>
            <person name="Ohm R."/>
            <person name="Sun H."/>
            <person name="Tunlid A."/>
            <person name="Henrissat B."/>
            <person name="Grigoriev I.V."/>
            <person name="Hibbett D.S."/>
            <person name="Martin F."/>
        </authorList>
    </citation>
    <scope>NUCLEOTIDE SEQUENCE [LARGE SCALE GENOMIC DNA]</scope>
    <source>
        <strain evidence="1 2">SS14</strain>
    </source>
</reference>